<gene>
    <name evidence="1" type="ORF">B0T14DRAFT_570539</name>
</gene>
<proteinExistence type="predicted"/>
<reference evidence="1" key="1">
    <citation type="submission" date="2023-06" db="EMBL/GenBank/DDBJ databases">
        <title>Genome-scale phylogeny and comparative genomics of the fungal order Sordariales.</title>
        <authorList>
            <consortium name="Lawrence Berkeley National Laboratory"/>
            <person name="Hensen N."/>
            <person name="Bonometti L."/>
            <person name="Westerberg I."/>
            <person name="Brannstrom I.O."/>
            <person name="Guillou S."/>
            <person name="Cros-Aarteil S."/>
            <person name="Calhoun S."/>
            <person name="Haridas S."/>
            <person name="Kuo A."/>
            <person name="Mondo S."/>
            <person name="Pangilinan J."/>
            <person name="Riley R."/>
            <person name="Labutti K."/>
            <person name="Andreopoulos B."/>
            <person name="Lipzen A."/>
            <person name="Chen C."/>
            <person name="Yanf M."/>
            <person name="Daum C."/>
            <person name="Ng V."/>
            <person name="Clum A."/>
            <person name="Steindorff A."/>
            <person name="Ohm R."/>
            <person name="Martin F."/>
            <person name="Silar P."/>
            <person name="Natvig D."/>
            <person name="Lalanne C."/>
            <person name="Gautier V."/>
            <person name="Ament-Velasquez S.L."/>
            <person name="Kruys A."/>
            <person name="Hutchinson M.I."/>
            <person name="Powell A.J."/>
            <person name="Barry K."/>
            <person name="Miller A.N."/>
            <person name="Grigoriev I.V."/>
            <person name="Debuchy R."/>
            <person name="Gladieux P."/>
            <person name="Thoren M.H."/>
            <person name="Johannesson H."/>
        </authorList>
    </citation>
    <scope>NUCLEOTIDE SEQUENCE</scope>
    <source>
        <strain evidence="1">CBS 606.72</strain>
    </source>
</reference>
<dbReference type="Proteomes" id="UP001175000">
    <property type="component" value="Unassembled WGS sequence"/>
</dbReference>
<organism evidence="1 2">
    <name type="scientific">Immersiella caudata</name>
    <dbReference type="NCBI Taxonomy" id="314043"/>
    <lineage>
        <taxon>Eukaryota</taxon>
        <taxon>Fungi</taxon>
        <taxon>Dikarya</taxon>
        <taxon>Ascomycota</taxon>
        <taxon>Pezizomycotina</taxon>
        <taxon>Sordariomycetes</taxon>
        <taxon>Sordariomycetidae</taxon>
        <taxon>Sordariales</taxon>
        <taxon>Lasiosphaeriaceae</taxon>
        <taxon>Immersiella</taxon>
    </lineage>
</organism>
<dbReference type="AlphaFoldDB" id="A0AA39WFT9"/>
<protein>
    <submittedName>
        <fullName evidence="1">Uncharacterized protein</fullName>
    </submittedName>
</protein>
<accession>A0AA39WFT9</accession>
<dbReference type="EMBL" id="JAULSU010000006">
    <property type="protein sequence ID" value="KAK0614620.1"/>
    <property type="molecule type" value="Genomic_DNA"/>
</dbReference>
<sequence length="84" mass="9378">MKCLENSGREIVDAKLVVWRNTAQGQSVQVNAPIGTGRLTIYKEAAIEDNIATNRAAQINYPITEKVLKMVQKEGTGWCGRWPF</sequence>
<evidence type="ECO:0000313" key="1">
    <source>
        <dbReference type="EMBL" id="KAK0614620.1"/>
    </source>
</evidence>
<evidence type="ECO:0000313" key="2">
    <source>
        <dbReference type="Proteomes" id="UP001175000"/>
    </source>
</evidence>
<name>A0AA39WFT9_9PEZI</name>
<keyword evidence="2" id="KW-1185">Reference proteome</keyword>
<comment type="caution">
    <text evidence="1">The sequence shown here is derived from an EMBL/GenBank/DDBJ whole genome shotgun (WGS) entry which is preliminary data.</text>
</comment>